<keyword evidence="4" id="KW-0597">Phosphoprotein</keyword>
<dbReference type="InterPro" id="IPR005467">
    <property type="entry name" value="His_kinase_dom"/>
</dbReference>
<dbReference type="InterPro" id="IPR003594">
    <property type="entry name" value="HATPase_dom"/>
</dbReference>
<name>A0A1W0DAQ9_9NEIS</name>
<dbReference type="Pfam" id="PF00512">
    <property type="entry name" value="HisKA"/>
    <property type="match status" value="1"/>
</dbReference>
<keyword evidence="6 10" id="KW-0812">Transmembrane</keyword>
<dbReference type="Pfam" id="PF02518">
    <property type="entry name" value="HATPase_c"/>
    <property type="match status" value="1"/>
</dbReference>
<evidence type="ECO:0000256" key="2">
    <source>
        <dbReference type="ARBA" id="ARBA00004370"/>
    </source>
</evidence>
<evidence type="ECO:0000256" key="7">
    <source>
        <dbReference type="ARBA" id="ARBA00022777"/>
    </source>
</evidence>
<dbReference type="PRINTS" id="PR00344">
    <property type="entry name" value="BCTRLSENSOR"/>
</dbReference>
<dbReference type="CDD" id="cd00082">
    <property type="entry name" value="HisKA"/>
    <property type="match status" value="1"/>
</dbReference>
<dbReference type="PANTHER" id="PTHR45436:SF1">
    <property type="entry name" value="SENSOR PROTEIN QSEC"/>
    <property type="match status" value="1"/>
</dbReference>
<evidence type="ECO:0000259" key="11">
    <source>
        <dbReference type="PROSITE" id="PS50109"/>
    </source>
</evidence>
<dbReference type="InterPro" id="IPR036890">
    <property type="entry name" value="HATPase_C_sf"/>
</dbReference>
<dbReference type="Proteomes" id="UP000192721">
    <property type="component" value="Unassembled WGS sequence"/>
</dbReference>
<keyword evidence="9 10" id="KW-0472">Membrane</keyword>
<dbReference type="Pfam" id="PF08521">
    <property type="entry name" value="2CSK_N"/>
    <property type="match status" value="1"/>
</dbReference>
<comment type="catalytic activity">
    <reaction evidence="1">
        <text>ATP + protein L-histidine = ADP + protein N-phospho-L-histidine.</text>
        <dbReference type="EC" id="2.7.13.3"/>
    </reaction>
</comment>
<dbReference type="PANTHER" id="PTHR45436">
    <property type="entry name" value="SENSOR HISTIDINE KINASE YKOH"/>
    <property type="match status" value="1"/>
</dbReference>
<feature type="transmembrane region" description="Helical" evidence="10">
    <location>
        <begin position="182"/>
        <end position="200"/>
    </location>
</feature>
<dbReference type="InterPro" id="IPR050428">
    <property type="entry name" value="TCS_sensor_his_kinase"/>
</dbReference>
<gene>
    <name evidence="12" type="ORF">B0T45_00400</name>
</gene>
<dbReference type="InterPro" id="IPR003661">
    <property type="entry name" value="HisK_dim/P_dom"/>
</dbReference>
<keyword evidence="7" id="KW-0418">Kinase</keyword>
<dbReference type="SUPFAM" id="SSF47384">
    <property type="entry name" value="Homodimeric domain of signal transducing histidine kinase"/>
    <property type="match status" value="1"/>
</dbReference>
<keyword evidence="5" id="KW-0808">Transferase</keyword>
<proteinExistence type="predicted"/>
<dbReference type="InterPro" id="IPR004358">
    <property type="entry name" value="Sig_transdc_His_kin-like_C"/>
</dbReference>
<dbReference type="GO" id="GO:0000155">
    <property type="term" value="F:phosphorelay sensor kinase activity"/>
    <property type="evidence" value="ECO:0007669"/>
    <property type="project" value="InterPro"/>
</dbReference>
<protein>
    <recommendedName>
        <fullName evidence="3">histidine kinase</fullName>
        <ecNumber evidence="3">2.7.13.3</ecNumber>
    </recommendedName>
</protein>
<keyword evidence="8 10" id="KW-1133">Transmembrane helix</keyword>
<evidence type="ECO:0000256" key="3">
    <source>
        <dbReference type="ARBA" id="ARBA00012438"/>
    </source>
</evidence>
<evidence type="ECO:0000256" key="1">
    <source>
        <dbReference type="ARBA" id="ARBA00000085"/>
    </source>
</evidence>
<dbReference type="GO" id="GO:0005886">
    <property type="term" value="C:plasma membrane"/>
    <property type="evidence" value="ECO:0007669"/>
    <property type="project" value="TreeGrafter"/>
</dbReference>
<dbReference type="RefSeq" id="WP_081554253.1">
    <property type="nucleotide sequence ID" value="NZ_MUKV01000001.1"/>
</dbReference>
<evidence type="ECO:0000256" key="8">
    <source>
        <dbReference type="ARBA" id="ARBA00022989"/>
    </source>
</evidence>
<dbReference type="SMART" id="SM00387">
    <property type="entry name" value="HATPase_c"/>
    <property type="match status" value="1"/>
</dbReference>
<evidence type="ECO:0000256" key="10">
    <source>
        <dbReference type="SAM" id="Phobius"/>
    </source>
</evidence>
<dbReference type="Gene3D" id="3.30.565.10">
    <property type="entry name" value="Histidine kinase-like ATPase, C-terminal domain"/>
    <property type="match status" value="1"/>
</dbReference>
<dbReference type="PROSITE" id="PS50109">
    <property type="entry name" value="HIS_KIN"/>
    <property type="match status" value="1"/>
</dbReference>
<comment type="subcellular location">
    <subcellularLocation>
        <location evidence="2">Membrane</location>
    </subcellularLocation>
</comment>
<dbReference type="SMART" id="SM00388">
    <property type="entry name" value="HisKA"/>
    <property type="match status" value="1"/>
</dbReference>
<evidence type="ECO:0000256" key="9">
    <source>
        <dbReference type="ARBA" id="ARBA00023136"/>
    </source>
</evidence>
<comment type="caution">
    <text evidence="12">The sequence shown here is derived from an EMBL/GenBank/DDBJ whole genome shotgun (WGS) entry which is preliminary data.</text>
</comment>
<evidence type="ECO:0000313" key="13">
    <source>
        <dbReference type="Proteomes" id="UP000192721"/>
    </source>
</evidence>
<evidence type="ECO:0000256" key="5">
    <source>
        <dbReference type="ARBA" id="ARBA00022679"/>
    </source>
</evidence>
<sequence length="475" mass="52459">MRTALSRLKPASLRKQLLLGLSVPLLLMLALDGWMTYNRALQAANTAFDRMLLSSGRAIADGVAAHDGAVSVDIPYFALQMFESNASGKVFYRVSRADGALLTGYDDLPLPPPNRRESIRYQPDYMDITYHGETLRLLTLRVSVRDMSTLRSQDVWIQVAETPESREQLARTLLIGSLAQETLLGILMLAIVLLAVGHSLRPLRRLSRNVVARKETDLSPLPSRELPTELTPLVEALNQQGVRWHKLQAARRRFIDDAAHQLKTPLAVMRTQAELARRQALEPSLRQQLDKLLASLDSASHGVHQLLQLARVEPDNGQSIKLDDMDLAAWVRDWALEQAPWAHGQGADLGYEGEDTVRIRGNAGLLRELLANLLDNAIRYHPRDRDAQITIAAGALPTPWLRVDDNGHGIAETELDKVWLRFYRIAGAASSGSGLGLAIVREIAHRHGAAVELSRNAGGGLRVKLQFPPAGNEAV</sequence>
<reference evidence="12 13" key="1">
    <citation type="submission" date="2017-02" db="EMBL/GenBank/DDBJ databases">
        <title>Chromobacterium haemolyticum H5244.</title>
        <authorList>
            <person name="Gulvik C.A."/>
        </authorList>
    </citation>
    <scope>NUCLEOTIDE SEQUENCE [LARGE SCALE GENOMIC DNA]</scope>
    <source>
        <strain evidence="12 13">H5244</strain>
    </source>
</reference>
<dbReference type="InterPro" id="IPR036097">
    <property type="entry name" value="HisK_dim/P_sf"/>
</dbReference>
<feature type="domain" description="Histidine kinase" evidence="11">
    <location>
        <begin position="257"/>
        <end position="471"/>
    </location>
</feature>
<accession>A0A1W0DAQ9</accession>
<dbReference type="Gene3D" id="1.10.287.130">
    <property type="match status" value="1"/>
</dbReference>
<organism evidence="12 13">
    <name type="scientific">Chromobacterium haemolyticum</name>
    <dbReference type="NCBI Taxonomy" id="394935"/>
    <lineage>
        <taxon>Bacteria</taxon>
        <taxon>Pseudomonadati</taxon>
        <taxon>Pseudomonadota</taxon>
        <taxon>Betaproteobacteria</taxon>
        <taxon>Neisseriales</taxon>
        <taxon>Chromobacteriaceae</taxon>
        <taxon>Chromobacterium</taxon>
    </lineage>
</organism>
<dbReference type="EMBL" id="MUKV01000001">
    <property type="protein sequence ID" value="OQS44101.1"/>
    <property type="molecule type" value="Genomic_DNA"/>
</dbReference>
<evidence type="ECO:0000256" key="4">
    <source>
        <dbReference type="ARBA" id="ARBA00022553"/>
    </source>
</evidence>
<evidence type="ECO:0000256" key="6">
    <source>
        <dbReference type="ARBA" id="ARBA00022692"/>
    </source>
</evidence>
<evidence type="ECO:0000313" key="12">
    <source>
        <dbReference type="EMBL" id="OQS44101.1"/>
    </source>
</evidence>
<dbReference type="AlphaFoldDB" id="A0A1W0DAQ9"/>
<dbReference type="EC" id="2.7.13.3" evidence="3"/>
<dbReference type="SUPFAM" id="SSF55874">
    <property type="entry name" value="ATPase domain of HSP90 chaperone/DNA topoisomerase II/histidine kinase"/>
    <property type="match status" value="1"/>
</dbReference>
<dbReference type="InterPro" id="IPR013727">
    <property type="entry name" value="2CSK_N"/>
</dbReference>